<organism evidence="2 3">
    <name type="scientific">Nezara viridula</name>
    <name type="common">Southern green stink bug</name>
    <name type="synonym">Cimex viridulus</name>
    <dbReference type="NCBI Taxonomy" id="85310"/>
    <lineage>
        <taxon>Eukaryota</taxon>
        <taxon>Metazoa</taxon>
        <taxon>Ecdysozoa</taxon>
        <taxon>Arthropoda</taxon>
        <taxon>Hexapoda</taxon>
        <taxon>Insecta</taxon>
        <taxon>Pterygota</taxon>
        <taxon>Neoptera</taxon>
        <taxon>Paraneoptera</taxon>
        <taxon>Hemiptera</taxon>
        <taxon>Heteroptera</taxon>
        <taxon>Panheteroptera</taxon>
        <taxon>Pentatomomorpha</taxon>
        <taxon>Pentatomoidea</taxon>
        <taxon>Pentatomidae</taxon>
        <taxon>Pentatominae</taxon>
        <taxon>Nezara</taxon>
    </lineage>
</organism>
<proteinExistence type="predicted"/>
<gene>
    <name evidence="2" type="ORF">NEZAVI_LOCUS14485</name>
</gene>
<dbReference type="Proteomes" id="UP001152798">
    <property type="component" value="Chromosome 6"/>
</dbReference>
<dbReference type="AlphaFoldDB" id="A0A9P0HQS6"/>
<evidence type="ECO:0000256" key="1">
    <source>
        <dbReference type="SAM" id="Phobius"/>
    </source>
</evidence>
<keyword evidence="1" id="KW-1133">Transmembrane helix</keyword>
<name>A0A9P0HQS6_NEZVI</name>
<protein>
    <submittedName>
        <fullName evidence="2">Uncharacterized protein</fullName>
    </submittedName>
</protein>
<accession>A0A9P0HQS6</accession>
<reference evidence="2" key="1">
    <citation type="submission" date="2022-01" db="EMBL/GenBank/DDBJ databases">
        <authorList>
            <person name="King R."/>
        </authorList>
    </citation>
    <scope>NUCLEOTIDE SEQUENCE</scope>
</reference>
<feature type="transmembrane region" description="Helical" evidence="1">
    <location>
        <begin position="128"/>
        <end position="151"/>
    </location>
</feature>
<keyword evidence="3" id="KW-1185">Reference proteome</keyword>
<keyword evidence="1" id="KW-0812">Transmembrane</keyword>
<keyword evidence="1" id="KW-0472">Membrane</keyword>
<dbReference type="EMBL" id="OV725082">
    <property type="protein sequence ID" value="CAH1406574.1"/>
    <property type="molecule type" value="Genomic_DNA"/>
</dbReference>
<dbReference type="OrthoDB" id="10389063at2759"/>
<feature type="transmembrane region" description="Helical" evidence="1">
    <location>
        <begin position="59"/>
        <end position="90"/>
    </location>
</feature>
<feature type="transmembrane region" description="Helical" evidence="1">
    <location>
        <begin position="96"/>
        <end position="116"/>
    </location>
</feature>
<feature type="transmembrane region" description="Helical" evidence="1">
    <location>
        <begin position="20"/>
        <end position="47"/>
    </location>
</feature>
<evidence type="ECO:0000313" key="3">
    <source>
        <dbReference type="Proteomes" id="UP001152798"/>
    </source>
</evidence>
<sequence>MDPPVFFERLRLPGGVWRLLAAFFALLEFVFYEFGFVMTCSLLFSHASHLKECGEHGGLCVYVMPIGAQIFDAVLFFIVLGSDVLVFVSIGNEDNYLLRSAIYIHYAMVLINIMRIGARVIMALWLKLIAVVFELLIQWICIVVFSCYYWELLRTR</sequence>
<evidence type="ECO:0000313" key="2">
    <source>
        <dbReference type="EMBL" id="CAH1406574.1"/>
    </source>
</evidence>